<evidence type="ECO:0000256" key="13">
    <source>
        <dbReference type="SAM" id="Phobius"/>
    </source>
</evidence>
<dbReference type="InterPro" id="IPR002178">
    <property type="entry name" value="PTS_EIIA_type-2_dom"/>
</dbReference>
<evidence type="ECO:0000256" key="7">
    <source>
        <dbReference type="ARBA" id="ARBA00022679"/>
    </source>
</evidence>
<feature type="coiled-coil region" evidence="12">
    <location>
        <begin position="148"/>
        <end position="175"/>
    </location>
</feature>
<reference evidence="17" key="1">
    <citation type="journal article" date="2021" name="PeerJ">
        <title>Extensive microbial diversity within the chicken gut microbiome revealed by metagenomics and culture.</title>
        <authorList>
            <person name="Gilroy R."/>
            <person name="Ravi A."/>
            <person name="Getino M."/>
            <person name="Pursley I."/>
            <person name="Horton D.L."/>
            <person name="Alikhan N.F."/>
            <person name="Baker D."/>
            <person name="Gharbi K."/>
            <person name="Hall N."/>
            <person name="Watson M."/>
            <person name="Adriaenssens E.M."/>
            <person name="Foster-Nyarko E."/>
            <person name="Jarju S."/>
            <person name="Secka A."/>
            <person name="Antonio M."/>
            <person name="Oren A."/>
            <person name="Chaudhuri R.R."/>
            <person name="La Ragione R."/>
            <person name="Hildebrand F."/>
            <person name="Pallen M.J."/>
        </authorList>
    </citation>
    <scope>NUCLEOTIDE SEQUENCE</scope>
    <source>
        <strain evidence="17">ChiGjej2B2-7701</strain>
    </source>
</reference>
<evidence type="ECO:0000256" key="10">
    <source>
        <dbReference type="ARBA" id="ARBA00022989"/>
    </source>
</evidence>
<dbReference type="InterPro" id="IPR006327">
    <property type="entry name" value="PTS_IIC_fruc"/>
</dbReference>
<comment type="subcellular location">
    <subcellularLocation>
        <location evidence="1">Cell inner membrane</location>
        <topology evidence="1">Multi-pass membrane protein</topology>
    </subcellularLocation>
    <subcellularLocation>
        <location evidence="2">Cytoplasm</location>
    </subcellularLocation>
</comment>
<dbReference type="InterPro" id="IPR004715">
    <property type="entry name" value="PTS_IIA_fruc"/>
</dbReference>
<proteinExistence type="predicted"/>
<dbReference type="SUPFAM" id="SSF52794">
    <property type="entry name" value="PTS system IIB component-like"/>
    <property type="match status" value="1"/>
</dbReference>
<dbReference type="GO" id="GO:0005351">
    <property type="term" value="F:carbohydrate:proton symporter activity"/>
    <property type="evidence" value="ECO:0007669"/>
    <property type="project" value="InterPro"/>
</dbReference>
<keyword evidence="7" id="KW-0808">Transferase</keyword>
<dbReference type="InterPro" id="IPR036095">
    <property type="entry name" value="PTS_EIIB-like_sf"/>
</dbReference>
<dbReference type="Gene3D" id="3.40.930.10">
    <property type="entry name" value="Mannitol-specific EII, Chain A"/>
    <property type="match status" value="1"/>
</dbReference>
<name>A0A921LQR2_9ACTN</name>
<dbReference type="PROSITE" id="PS51094">
    <property type="entry name" value="PTS_EIIA_TYPE_2"/>
    <property type="match status" value="1"/>
</dbReference>
<dbReference type="GO" id="GO:0005886">
    <property type="term" value="C:plasma membrane"/>
    <property type="evidence" value="ECO:0007669"/>
    <property type="project" value="UniProtKB-SubCell"/>
</dbReference>
<evidence type="ECO:0000313" key="17">
    <source>
        <dbReference type="EMBL" id="HJG30250.1"/>
    </source>
</evidence>
<keyword evidence="12" id="KW-0175">Coiled coil</keyword>
<dbReference type="InterPro" id="IPR013014">
    <property type="entry name" value="PTS_EIIC_2"/>
</dbReference>
<evidence type="ECO:0000256" key="5">
    <source>
        <dbReference type="ARBA" id="ARBA00022553"/>
    </source>
</evidence>
<keyword evidence="5" id="KW-0597">Phosphoprotein</keyword>
<dbReference type="Pfam" id="PF02302">
    <property type="entry name" value="PTS_IIB"/>
    <property type="match status" value="1"/>
</dbReference>
<evidence type="ECO:0000256" key="11">
    <source>
        <dbReference type="ARBA" id="ARBA00023136"/>
    </source>
</evidence>
<comment type="caution">
    <text evidence="17">The sequence shown here is derived from an EMBL/GenBank/DDBJ whole genome shotgun (WGS) entry which is preliminary data.</text>
</comment>
<dbReference type="InterPro" id="IPR003353">
    <property type="entry name" value="PTS_IIB_fruc"/>
</dbReference>
<dbReference type="InterPro" id="IPR013011">
    <property type="entry name" value="PTS_EIIB_2"/>
</dbReference>
<dbReference type="PANTHER" id="PTHR30505">
    <property type="entry name" value="FRUCTOSE-LIKE PERMEASE"/>
    <property type="match status" value="1"/>
</dbReference>
<evidence type="ECO:0000256" key="12">
    <source>
        <dbReference type="SAM" id="Coils"/>
    </source>
</evidence>
<dbReference type="Gene3D" id="3.40.50.2300">
    <property type="match status" value="1"/>
</dbReference>
<dbReference type="NCBIfam" id="TIGR00848">
    <property type="entry name" value="fruA"/>
    <property type="match status" value="1"/>
</dbReference>
<dbReference type="PANTHER" id="PTHR30505:SF28">
    <property type="entry name" value="PTS SYSTEM 2-O-ALPHA-MANNOSYL-D-GLYCERATE-SPECIFIC EIIABC COMPONENT"/>
    <property type="match status" value="1"/>
</dbReference>
<feature type="transmembrane region" description="Helical" evidence="13">
    <location>
        <begin position="503"/>
        <end position="523"/>
    </location>
</feature>
<dbReference type="CDD" id="cd00211">
    <property type="entry name" value="PTS_IIA_fru"/>
    <property type="match status" value="1"/>
</dbReference>
<evidence type="ECO:0000256" key="1">
    <source>
        <dbReference type="ARBA" id="ARBA00004429"/>
    </source>
</evidence>
<organism evidence="17 18">
    <name type="scientific">Collinsella ihumii</name>
    <dbReference type="NCBI Taxonomy" id="1720204"/>
    <lineage>
        <taxon>Bacteria</taxon>
        <taxon>Bacillati</taxon>
        <taxon>Actinomycetota</taxon>
        <taxon>Coriobacteriia</taxon>
        <taxon>Coriobacteriales</taxon>
        <taxon>Coriobacteriaceae</taxon>
        <taxon>Collinsella</taxon>
    </lineage>
</organism>
<evidence type="ECO:0000259" key="14">
    <source>
        <dbReference type="PROSITE" id="PS51094"/>
    </source>
</evidence>
<feature type="domain" description="PTS EIIB type-2" evidence="15">
    <location>
        <begin position="192"/>
        <end position="287"/>
    </location>
</feature>
<dbReference type="GO" id="GO:0005737">
    <property type="term" value="C:cytoplasm"/>
    <property type="evidence" value="ECO:0007669"/>
    <property type="project" value="UniProtKB-SubCell"/>
</dbReference>
<feature type="transmembrane region" description="Helical" evidence="13">
    <location>
        <begin position="463"/>
        <end position="491"/>
    </location>
</feature>
<gene>
    <name evidence="17" type="ORF">K8U80_02510</name>
</gene>
<evidence type="ECO:0000256" key="9">
    <source>
        <dbReference type="ARBA" id="ARBA00022692"/>
    </source>
</evidence>
<evidence type="ECO:0000259" key="16">
    <source>
        <dbReference type="PROSITE" id="PS51104"/>
    </source>
</evidence>
<keyword evidence="8" id="KW-0598">Phosphotransferase system</keyword>
<dbReference type="NCBIfam" id="TIGR00829">
    <property type="entry name" value="FRU"/>
    <property type="match status" value="1"/>
</dbReference>
<evidence type="ECO:0000256" key="4">
    <source>
        <dbReference type="ARBA" id="ARBA00022475"/>
    </source>
</evidence>
<dbReference type="EMBL" id="DYVF01000020">
    <property type="protein sequence ID" value="HJG30250.1"/>
    <property type="molecule type" value="Genomic_DNA"/>
</dbReference>
<evidence type="ECO:0000313" key="18">
    <source>
        <dbReference type="Proteomes" id="UP000746751"/>
    </source>
</evidence>
<keyword evidence="11 13" id="KW-0472">Membrane</keyword>
<dbReference type="InterPro" id="IPR016152">
    <property type="entry name" value="PTrfase/Anion_transptr"/>
</dbReference>
<feature type="domain" description="PTS EIIA type-2" evidence="14">
    <location>
        <begin position="5"/>
        <end position="149"/>
    </location>
</feature>
<evidence type="ECO:0000259" key="15">
    <source>
        <dbReference type="PROSITE" id="PS51099"/>
    </source>
</evidence>
<dbReference type="NCBIfam" id="TIGR01427">
    <property type="entry name" value="PTS_IIC_fructo"/>
    <property type="match status" value="1"/>
</dbReference>
<dbReference type="InterPro" id="IPR050864">
    <property type="entry name" value="Bacterial_PTS_Sugar_Transport"/>
</dbReference>
<feature type="transmembrane region" description="Helical" evidence="13">
    <location>
        <begin position="634"/>
        <end position="663"/>
    </location>
</feature>
<dbReference type="GO" id="GO:0009401">
    <property type="term" value="P:phosphoenolpyruvate-dependent sugar phosphotransferase system"/>
    <property type="evidence" value="ECO:0007669"/>
    <property type="project" value="UniProtKB-KW"/>
</dbReference>
<dbReference type="GO" id="GO:0022877">
    <property type="term" value="F:protein-N(PI)-phosphohistidine-fructose phosphotransferase system transporter activity"/>
    <property type="evidence" value="ECO:0007669"/>
    <property type="project" value="InterPro"/>
</dbReference>
<dbReference type="InterPro" id="IPR003501">
    <property type="entry name" value="PTS_EIIB_2/3"/>
</dbReference>
<dbReference type="FunFam" id="3.40.930.10:FF:000009">
    <property type="entry name" value="PTS system, fructose specific IIABC component"/>
    <property type="match status" value="1"/>
</dbReference>
<feature type="transmembrane region" description="Helical" evidence="13">
    <location>
        <begin position="578"/>
        <end position="598"/>
    </location>
</feature>
<evidence type="ECO:0000256" key="8">
    <source>
        <dbReference type="ARBA" id="ARBA00022683"/>
    </source>
</evidence>
<dbReference type="PROSITE" id="PS51099">
    <property type="entry name" value="PTS_EIIB_TYPE_2"/>
    <property type="match status" value="1"/>
</dbReference>
<feature type="domain" description="PTS EIIC type-2" evidence="16">
    <location>
        <begin position="315"/>
        <end position="673"/>
    </location>
</feature>
<accession>A0A921LQR2</accession>
<dbReference type="PROSITE" id="PS00372">
    <property type="entry name" value="PTS_EIIA_TYPE_2_HIS"/>
    <property type="match status" value="1"/>
</dbReference>
<feature type="transmembrane region" description="Helical" evidence="13">
    <location>
        <begin position="543"/>
        <end position="566"/>
    </location>
</feature>
<reference evidence="17" key="2">
    <citation type="submission" date="2021-09" db="EMBL/GenBank/DDBJ databases">
        <authorList>
            <person name="Gilroy R."/>
        </authorList>
    </citation>
    <scope>NUCLEOTIDE SEQUENCE</scope>
    <source>
        <strain evidence="17">ChiGjej2B2-7701</strain>
    </source>
</reference>
<dbReference type="CDD" id="cd05569">
    <property type="entry name" value="PTS_IIB_fructose"/>
    <property type="match status" value="1"/>
</dbReference>
<feature type="transmembrane region" description="Helical" evidence="13">
    <location>
        <begin position="392"/>
        <end position="411"/>
    </location>
</feature>
<dbReference type="PROSITE" id="PS51104">
    <property type="entry name" value="PTS_EIIC_TYPE_2"/>
    <property type="match status" value="1"/>
</dbReference>
<dbReference type="Pfam" id="PF00359">
    <property type="entry name" value="PTS_EIIA_2"/>
    <property type="match status" value="1"/>
</dbReference>
<keyword evidence="6" id="KW-0762">Sugar transport</keyword>
<feature type="transmembrane region" description="Helical" evidence="13">
    <location>
        <begin position="326"/>
        <end position="344"/>
    </location>
</feature>
<keyword evidence="9 13" id="KW-0812">Transmembrane</keyword>
<sequence>MKITELFSKNGVKLGVAAATQADAIDVLVDLHDASGTISDREKYRAAVLERESQFSTAVGEGVAIPHAKTDAVVRPGLAAITVPAGVDWNAPDGKPSDLIFMIAAPEGQANVHLEVLAKLSMLLMHEDFADALRAAKTVDEFLSVIDTAEAAHDAEQVEKEKKAAEAKAAREAAAAAAAGTGAAADPGLPQVLAITACPTGIAHTYMAAENLEKVAEQMGVTIKVETQGSVGTKNALTAEEIAACRGIIIAADKGIELSRFNGKPLYSTNVSAGINDAERLINIIMNGEAPICHAEGGSSAPAASASTEGIGSTVYKHLMNGVSHMLPFVVGGGILMAISFLLDQAGMGTSSYGSSTPLAAFSNLVGNQAFNFMLPILAGFISMSIADRPGLAPGFVGGWIAKQGFTLGYLSSAMDADAQAALISGGFIAALFAGFAAGYLTYGLERLCDKLPDSLEGIKPVLLYPLIAIFLIGLVMLTLNPIFAAINSWLTSVLNGMGTTNLVLLGAVVAGMMSVDMGGPFNKAAYVFGTAMLADGTTTGQIIMASVMIGGMVPPLAIALSTTIFKNRWTSENRKAGIVNYIMGLSFITEGAIPYAAADPGRVLPSCIVGAAIAGAMSAGFGCTSPAPHGGAWVIAVIGNPVMYLLALVVGAVVACLILSFLKKPLPAEVSGLER</sequence>
<protein>
    <submittedName>
        <fullName evidence="17">Fructose-specific PTS transporter subunit EIIC</fullName>
    </submittedName>
</protein>
<evidence type="ECO:0000256" key="2">
    <source>
        <dbReference type="ARBA" id="ARBA00004496"/>
    </source>
</evidence>
<evidence type="ECO:0000256" key="3">
    <source>
        <dbReference type="ARBA" id="ARBA00022448"/>
    </source>
</evidence>
<dbReference type="FunFam" id="3.40.50.2300:FF:000014">
    <property type="entry name" value="PTS system fructose-like transporter subunit IIB"/>
    <property type="match status" value="1"/>
</dbReference>
<feature type="transmembrane region" description="Helical" evidence="13">
    <location>
        <begin position="423"/>
        <end position="443"/>
    </location>
</feature>
<evidence type="ECO:0000256" key="6">
    <source>
        <dbReference type="ARBA" id="ARBA00022597"/>
    </source>
</evidence>
<dbReference type="SUPFAM" id="SSF55804">
    <property type="entry name" value="Phoshotransferase/anion transport protein"/>
    <property type="match status" value="1"/>
</dbReference>
<keyword evidence="4" id="KW-1003">Cell membrane</keyword>
<keyword evidence="10 13" id="KW-1133">Transmembrane helix</keyword>
<dbReference type="GO" id="GO:0090563">
    <property type="term" value="F:protein-phosphocysteine-sugar phosphotransferase activity"/>
    <property type="evidence" value="ECO:0007669"/>
    <property type="project" value="TreeGrafter"/>
</dbReference>
<keyword evidence="3" id="KW-0813">Transport</keyword>
<feature type="transmembrane region" description="Helical" evidence="13">
    <location>
        <begin position="365"/>
        <end position="386"/>
    </location>
</feature>
<dbReference type="AlphaFoldDB" id="A0A921LQR2"/>
<dbReference type="Proteomes" id="UP000746751">
    <property type="component" value="Unassembled WGS sequence"/>
</dbReference>